<keyword evidence="5" id="KW-0552">Olfaction</keyword>
<evidence type="ECO:0000256" key="10">
    <source>
        <dbReference type="SAM" id="Phobius"/>
    </source>
</evidence>
<feature type="transmembrane region" description="Helical" evidence="10">
    <location>
        <begin position="64"/>
        <end position="84"/>
    </location>
</feature>
<keyword evidence="12" id="KW-1185">Reference proteome</keyword>
<evidence type="ECO:0000256" key="1">
    <source>
        <dbReference type="ARBA" id="ARBA00004651"/>
    </source>
</evidence>
<evidence type="ECO:0000256" key="5">
    <source>
        <dbReference type="ARBA" id="ARBA00022725"/>
    </source>
</evidence>
<dbReference type="InterPro" id="IPR004117">
    <property type="entry name" value="7tm6_olfct_rcpt"/>
</dbReference>
<dbReference type="EMBL" id="JADBJN010000004">
    <property type="protein sequence ID" value="KAG5669094.1"/>
    <property type="molecule type" value="Genomic_DNA"/>
</dbReference>
<name>A0A9J6BI21_POLVA</name>
<proteinExistence type="predicted"/>
<evidence type="ECO:0000313" key="12">
    <source>
        <dbReference type="Proteomes" id="UP001107558"/>
    </source>
</evidence>
<evidence type="ECO:0000256" key="3">
    <source>
        <dbReference type="ARBA" id="ARBA00022606"/>
    </source>
</evidence>
<evidence type="ECO:0000256" key="7">
    <source>
        <dbReference type="ARBA" id="ARBA00023136"/>
    </source>
</evidence>
<gene>
    <name evidence="11" type="ORF">PVAND_016991</name>
</gene>
<evidence type="ECO:0000256" key="4">
    <source>
        <dbReference type="ARBA" id="ARBA00022692"/>
    </source>
</evidence>
<dbReference type="Proteomes" id="UP001107558">
    <property type="component" value="Chromosome 4"/>
</dbReference>
<keyword evidence="9" id="KW-0807">Transducer</keyword>
<keyword evidence="3" id="KW-0716">Sensory transduction</keyword>
<dbReference type="PANTHER" id="PTHR21137">
    <property type="entry name" value="ODORANT RECEPTOR"/>
    <property type="match status" value="1"/>
</dbReference>
<dbReference type="AlphaFoldDB" id="A0A9J6BI21"/>
<keyword evidence="7 10" id="KW-0472">Membrane</keyword>
<comment type="caution">
    <text evidence="11">The sequence shown here is derived from an EMBL/GenBank/DDBJ whole genome shotgun (WGS) entry which is preliminary data.</text>
</comment>
<protein>
    <recommendedName>
        <fullName evidence="13">Odorant receptor</fullName>
    </recommendedName>
</protein>
<feature type="transmembrane region" description="Helical" evidence="10">
    <location>
        <begin position="197"/>
        <end position="223"/>
    </location>
</feature>
<evidence type="ECO:0000256" key="2">
    <source>
        <dbReference type="ARBA" id="ARBA00022475"/>
    </source>
</evidence>
<keyword evidence="6 10" id="KW-1133">Transmembrane helix</keyword>
<accession>A0A9J6BI21</accession>
<reference evidence="11" key="1">
    <citation type="submission" date="2021-03" db="EMBL/GenBank/DDBJ databases">
        <title>Chromosome level genome of the anhydrobiotic midge Polypedilum vanderplanki.</title>
        <authorList>
            <person name="Yoshida Y."/>
            <person name="Kikawada T."/>
            <person name="Gusev O."/>
        </authorList>
    </citation>
    <scope>NUCLEOTIDE SEQUENCE</scope>
    <source>
        <strain evidence="11">NIAS01</strain>
        <tissue evidence="11">Whole body or cell culture</tissue>
    </source>
</reference>
<keyword evidence="2" id="KW-1003">Cell membrane</keyword>
<sequence length="326" mass="38296">MLENFVNIGVLSVVSIKCYLLFYKHRVDLIKIIAKLEEFFPKSGIDQKTFNIEKHRKKIKKFGSIINGIYLSMVIDFILIPVMYKLYGWISSYQVDWVPVHTILFPFDQKSPFVFWSLHFLYVWTASANLLTFNVTDLFFASMTNVLSMEFKILAQIIGDIDLNDDEKTEESAIKELKTFVDVHEEFNQIALELDNIFAFLLFVNVFASISFLCVYVFLFFFGISYYLLTKYFVCFIGVFIQVYVYCYFGDRLAESSNGVADGVYNSAWYKASPKFRKMALMIMKRAQREQKIRAWKFADINLNTFYWIITTAYSYYSFLVGVYEV</sequence>
<dbReference type="PANTHER" id="PTHR21137:SF35">
    <property type="entry name" value="ODORANT RECEPTOR 19A-RELATED"/>
    <property type="match status" value="1"/>
</dbReference>
<keyword evidence="8" id="KW-0675">Receptor</keyword>
<dbReference type="Pfam" id="PF02949">
    <property type="entry name" value="7tm_6"/>
    <property type="match status" value="1"/>
</dbReference>
<evidence type="ECO:0000313" key="11">
    <source>
        <dbReference type="EMBL" id="KAG5669094.1"/>
    </source>
</evidence>
<keyword evidence="4 10" id="KW-0812">Transmembrane</keyword>
<feature type="transmembrane region" description="Helical" evidence="10">
    <location>
        <begin position="306"/>
        <end position="324"/>
    </location>
</feature>
<feature type="transmembrane region" description="Helical" evidence="10">
    <location>
        <begin position="113"/>
        <end position="133"/>
    </location>
</feature>
<evidence type="ECO:0000256" key="9">
    <source>
        <dbReference type="ARBA" id="ARBA00023224"/>
    </source>
</evidence>
<feature type="transmembrane region" description="Helical" evidence="10">
    <location>
        <begin position="6"/>
        <end position="23"/>
    </location>
</feature>
<evidence type="ECO:0008006" key="13">
    <source>
        <dbReference type="Google" id="ProtNLM"/>
    </source>
</evidence>
<dbReference type="GO" id="GO:0005886">
    <property type="term" value="C:plasma membrane"/>
    <property type="evidence" value="ECO:0007669"/>
    <property type="project" value="UniProtKB-SubCell"/>
</dbReference>
<comment type="subcellular location">
    <subcellularLocation>
        <location evidence="1">Cell membrane</location>
        <topology evidence="1">Multi-pass membrane protein</topology>
    </subcellularLocation>
</comment>
<evidence type="ECO:0000256" key="8">
    <source>
        <dbReference type="ARBA" id="ARBA00023170"/>
    </source>
</evidence>
<evidence type="ECO:0000256" key="6">
    <source>
        <dbReference type="ARBA" id="ARBA00022989"/>
    </source>
</evidence>
<dbReference type="GO" id="GO:0004984">
    <property type="term" value="F:olfactory receptor activity"/>
    <property type="evidence" value="ECO:0007669"/>
    <property type="project" value="InterPro"/>
</dbReference>
<dbReference type="OrthoDB" id="6617147at2759"/>
<feature type="transmembrane region" description="Helical" evidence="10">
    <location>
        <begin position="229"/>
        <end position="249"/>
    </location>
</feature>
<organism evidence="11 12">
    <name type="scientific">Polypedilum vanderplanki</name>
    <name type="common">Sleeping chironomid midge</name>
    <dbReference type="NCBI Taxonomy" id="319348"/>
    <lineage>
        <taxon>Eukaryota</taxon>
        <taxon>Metazoa</taxon>
        <taxon>Ecdysozoa</taxon>
        <taxon>Arthropoda</taxon>
        <taxon>Hexapoda</taxon>
        <taxon>Insecta</taxon>
        <taxon>Pterygota</taxon>
        <taxon>Neoptera</taxon>
        <taxon>Endopterygota</taxon>
        <taxon>Diptera</taxon>
        <taxon>Nematocera</taxon>
        <taxon>Chironomoidea</taxon>
        <taxon>Chironomidae</taxon>
        <taxon>Chironominae</taxon>
        <taxon>Polypedilum</taxon>
        <taxon>Polypedilum</taxon>
    </lineage>
</organism>
<dbReference type="GO" id="GO:0007165">
    <property type="term" value="P:signal transduction"/>
    <property type="evidence" value="ECO:0007669"/>
    <property type="project" value="UniProtKB-KW"/>
</dbReference>
<dbReference type="GO" id="GO:0005549">
    <property type="term" value="F:odorant binding"/>
    <property type="evidence" value="ECO:0007669"/>
    <property type="project" value="InterPro"/>
</dbReference>